<dbReference type="FunCoup" id="A0A7R8UZD8">
    <property type="interactions" value="61"/>
</dbReference>
<sequence length="199" mass="21065">MKAFVATSLFALVALVSCEPPAPQNQYLPPNQSPSNNYLPPTGQHGSGGFGGFGGQGHQQAPSSAYGAPGVTSAIFTSPQTSYGAPSQHGHAGGGDAGYSYGGGHQEENYGPAKYEFQYDVQDYHTGQDFGHMESRDGDKTVGRYYVLLPDGRKQIVQYEADEHGYRPVVSYEDTGAGQSGFGGGYDSNAQQQGKFNGY</sequence>
<evidence type="ECO:0000313" key="6">
    <source>
        <dbReference type="Proteomes" id="UP000594454"/>
    </source>
</evidence>
<dbReference type="InterPro" id="IPR051217">
    <property type="entry name" value="Insect_Cuticle_Struc_Prot"/>
</dbReference>
<proteinExistence type="predicted"/>
<keyword evidence="4" id="KW-0732">Signal</keyword>
<dbReference type="PANTHER" id="PTHR12236:SF98">
    <property type="entry name" value="CUTICULAR PROTEIN 56F"/>
    <property type="match status" value="1"/>
</dbReference>
<dbReference type="InterPro" id="IPR031311">
    <property type="entry name" value="CHIT_BIND_RR_consensus"/>
</dbReference>
<feature type="compositionally biased region" description="Gly residues" evidence="3">
    <location>
        <begin position="45"/>
        <end position="57"/>
    </location>
</feature>
<reference evidence="5 6" key="1">
    <citation type="submission" date="2020-11" db="EMBL/GenBank/DDBJ databases">
        <authorList>
            <person name="Wallbank WR R."/>
            <person name="Pardo Diaz C."/>
            <person name="Kozak K."/>
            <person name="Martin S."/>
            <person name="Jiggins C."/>
            <person name="Moest M."/>
            <person name="Warren A I."/>
            <person name="Generalovic N T."/>
            <person name="Byers J.R.P. K."/>
            <person name="Montejo-Kovacevich G."/>
            <person name="Yen C E."/>
        </authorList>
    </citation>
    <scope>NUCLEOTIDE SEQUENCE [LARGE SCALE GENOMIC DNA]</scope>
</reference>
<dbReference type="PROSITE" id="PS51155">
    <property type="entry name" value="CHIT_BIND_RR_2"/>
    <property type="match status" value="1"/>
</dbReference>
<feature type="chain" id="PRO_5031159735" evidence="4">
    <location>
        <begin position="19"/>
        <end position="199"/>
    </location>
</feature>
<keyword evidence="6" id="KW-1185">Reference proteome</keyword>
<gene>
    <name evidence="5" type="ORF">HERILL_LOCUS11954</name>
</gene>
<feature type="region of interest" description="Disordered" evidence="3">
    <location>
        <begin position="25"/>
        <end position="110"/>
    </location>
</feature>
<keyword evidence="1 2" id="KW-0193">Cuticle</keyword>
<protein>
    <submittedName>
        <fullName evidence="5">Uncharacterized protein</fullName>
    </submittedName>
</protein>
<evidence type="ECO:0000256" key="1">
    <source>
        <dbReference type="ARBA" id="ARBA00022460"/>
    </source>
</evidence>
<organism evidence="5 6">
    <name type="scientific">Hermetia illucens</name>
    <name type="common">Black soldier fly</name>
    <dbReference type="NCBI Taxonomy" id="343691"/>
    <lineage>
        <taxon>Eukaryota</taxon>
        <taxon>Metazoa</taxon>
        <taxon>Ecdysozoa</taxon>
        <taxon>Arthropoda</taxon>
        <taxon>Hexapoda</taxon>
        <taxon>Insecta</taxon>
        <taxon>Pterygota</taxon>
        <taxon>Neoptera</taxon>
        <taxon>Endopterygota</taxon>
        <taxon>Diptera</taxon>
        <taxon>Brachycera</taxon>
        <taxon>Stratiomyomorpha</taxon>
        <taxon>Stratiomyidae</taxon>
        <taxon>Hermetiinae</taxon>
        <taxon>Hermetia</taxon>
    </lineage>
</organism>
<dbReference type="GO" id="GO:0042302">
    <property type="term" value="F:structural constituent of cuticle"/>
    <property type="evidence" value="ECO:0007669"/>
    <property type="project" value="UniProtKB-UniRule"/>
</dbReference>
<dbReference type="GO" id="GO:0005615">
    <property type="term" value="C:extracellular space"/>
    <property type="evidence" value="ECO:0007669"/>
    <property type="project" value="TreeGrafter"/>
</dbReference>
<name>A0A7R8UZD8_HERIL</name>
<dbReference type="EMBL" id="LR899012">
    <property type="protein sequence ID" value="CAD7089399.1"/>
    <property type="molecule type" value="Genomic_DNA"/>
</dbReference>
<dbReference type="PANTHER" id="PTHR12236">
    <property type="entry name" value="STRUCTURAL CONTITUENT OF CUTICLE"/>
    <property type="match status" value="1"/>
</dbReference>
<evidence type="ECO:0000256" key="4">
    <source>
        <dbReference type="SAM" id="SignalP"/>
    </source>
</evidence>
<dbReference type="InterPro" id="IPR000618">
    <property type="entry name" value="Insect_cuticle"/>
</dbReference>
<dbReference type="OrthoDB" id="6428372at2759"/>
<feature type="compositionally biased region" description="Gly residues" evidence="3">
    <location>
        <begin position="91"/>
        <end position="104"/>
    </location>
</feature>
<dbReference type="Pfam" id="PF00379">
    <property type="entry name" value="Chitin_bind_4"/>
    <property type="match status" value="1"/>
</dbReference>
<dbReference type="GO" id="GO:0031012">
    <property type="term" value="C:extracellular matrix"/>
    <property type="evidence" value="ECO:0007669"/>
    <property type="project" value="TreeGrafter"/>
</dbReference>
<accession>A0A7R8UZD8</accession>
<dbReference type="PROSITE" id="PS00233">
    <property type="entry name" value="CHIT_BIND_RR_1"/>
    <property type="match status" value="1"/>
</dbReference>
<dbReference type="InParanoid" id="A0A7R8UZD8"/>
<dbReference type="PROSITE" id="PS51257">
    <property type="entry name" value="PROKAR_LIPOPROTEIN"/>
    <property type="match status" value="1"/>
</dbReference>
<dbReference type="OMA" id="WTHAEPP"/>
<evidence type="ECO:0000256" key="3">
    <source>
        <dbReference type="SAM" id="MobiDB-lite"/>
    </source>
</evidence>
<feature type="compositionally biased region" description="Polar residues" evidence="3">
    <location>
        <begin position="25"/>
        <end position="39"/>
    </location>
</feature>
<feature type="compositionally biased region" description="Polar residues" evidence="3">
    <location>
        <begin position="74"/>
        <end position="85"/>
    </location>
</feature>
<evidence type="ECO:0000313" key="5">
    <source>
        <dbReference type="EMBL" id="CAD7089399.1"/>
    </source>
</evidence>
<feature type="signal peptide" evidence="4">
    <location>
        <begin position="1"/>
        <end position="18"/>
    </location>
</feature>
<dbReference type="AlphaFoldDB" id="A0A7R8UZD8"/>
<evidence type="ECO:0000256" key="2">
    <source>
        <dbReference type="PROSITE-ProRule" id="PRU00497"/>
    </source>
</evidence>
<dbReference type="Proteomes" id="UP000594454">
    <property type="component" value="Chromosome 4"/>
</dbReference>